<accession>A0A942TIC7</accession>
<comment type="caution">
    <text evidence="2">The sequence shown here is derived from an EMBL/GenBank/DDBJ whole genome shotgun (WGS) entry which is preliminary data.</text>
</comment>
<evidence type="ECO:0000313" key="2">
    <source>
        <dbReference type="EMBL" id="MBS4196642.1"/>
    </source>
</evidence>
<reference evidence="2 3" key="1">
    <citation type="submission" date="2021-05" db="EMBL/GenBank/DDBJ databases">
        <title>Novel Bacillus species.</title>
        <authorList>
            <person name="Liu G."/>
        </authorList>
    </citation>
    <scope>NUCLEOTIDE SEQUENCE [LARGE SCALE GENOMIC DNA]</scope>
    <source>
        <strain evidence="3">FJAT-49780</strain>
    </source>
</reference>
<dbReference type="InterPro" id="IPR034660">
    <property type="entry name" value="DinB/YfiT-like"/>
</dbReference>
<name>A0A942TIC7_9BACI</name>
<evidence type="ECO:0000313" key="3">
    <source>
        <dbReference type="Proteomes" id="UP000681414"/>
    </source>
</evidence>
<dbReference type="InterPro" id="IPR024775">
    <property type="entry name" value="DinB-like"/>
</dbReference>
<evidence type="ECO:0000259" key="1">
    <source>
        <dbReference type="Pfam" id="PF12867"/>
    </source>
</evidence>
<dbReference type="RefSeq" id="WP_213125873.1">
    <property type="nucleotide sequence ID" value="NZ_JAGYPG010000003.1"/>
</dbReference>
<dbReference type="Proteomes" id="UP000681414">
    <property type="component" value="Unassembled WGS sequence"/>
</dbReference>
<keyword evidence="3" id="KW-1185">Reference proteome</keyword>
<gene>
    <name evidence="2" type="ORF">KHA97_16440</name>
</gene>
<sequence length="164" mass="18941">MDDFVGKAELLRRLHYGYKHFNTSIGRLSPEQMEIPGVNGKWSIKEVISHFIAHEQFALSELRFALAGKQYKAEETNIDRFNEAAVAERRDWTVEQVQQSWDDSFREVIAVVKELPDTAFDPWGGFTRILGDTVDGALGNNTYSHYEEHLLTIMPWIEHQSKDN</sequence>
<feature type="domain" description="DinB-like" evidence="1">
    <location>
        <begin position="21"/>
        <end position="121"/>
    </location>
</feature>
<protein>
    <submittedName>
        <fullName evidence="2">ClbS/DfsB family four-helix bundle protein</fullName>
    </submittedName>
</protein>
<dbReference type="EMBL" id="JAGYPG010000003">
    <property type="protein sequence ID" value="MBS4196642.1"/>
    <property type="molecule type" value="Genomic_DNA"/>
</dbReference>
<dbReference type="SUPFAM" id="SSF109854">
    <property type="entry name" value="DinB/YfiT-like putative metalloenzymes"/>
    <property type="match status" value="1"/>
</dbReference>
<dbReference type="AlphaFoldDB" id="A0A942TIC7"/>
<proteinExistence type="predicted"/>
<dbReference type="Gene3D" id="1.20.120.450">
    <property type="entry name" value="dinb family like domain"/>
    <property type="match status" value="1"/>
</dbReference>
<dbReference type="Pfam" id="PF12867">
    <property type="entry name" value="DinB_2"/>
    <property type="match status" value="1"/>
</dbReference>
<organism evidence="2 3">
    <name type="scientific">Lederbergia citri</name>
    <dbReference type="NCBI Taxonomy" id="2833580"/>
    <lineage>
        <taxon>Bacteria</taxon>
        <taxon>Bacillati</taxon>
        <taxon>Bacillota</taxon>
        <taxon>Bacilli</taxon>
        <taxon>Bacillales</taxon>
        <taxon>Bacillaceae</taxon>
        <taxon>Lederbergia</taxon>
    </lineage>
</organism>